<feature type="transmembrane region" description="Helical" evidence="1">
    <location>
        <begin position="63"/>
        <end position="81"/>
    </location>
</feature>
<organism evidence="2">
    <name type="scientific">Trepomonas sp. PC1</name>
    <dbReference type="NCBI Taxonomy" id="1076344"/>
    <lineage>
        <taxon>Eukaryota</taxon>
        <taxon>Metamonada</taxon>
        <taxon>Diplomonadida</taxon>
        <taxon>Hexamitidae</taxon>
        <taxon>Hexamitinae</taxon>
        <taxon>Trepomonas</taxon>
    </lineage>
</organism>
<proteinExistence type="predicted"/>
<feature type="transmembrane region" description="Helical" evidence="1">
    <location>
        <begin position="130"/>
        <end position="150"/>
    </location>
</feature>
<accession>A0A146K1I8</accession>
<evidence type="ECO:0000256" key="1">
    <source>
        <dbReference type="SAM" id="Phobius"/>
    </source>
</evidence>
<keyword evidence="1" id="KW-0812">Transmembrane</keyword>
<feature type="transmembrane region" description="Helical" evidence="1">
    <location>
        <begin position="101"/>
        <end position="123"/>
    </location>
</feature>
<protein>
    <submittedName>
        <fullName evidence="2">Uncharacterized protein</fullName>
    </submittedName>
</protein>
<feature type="transmembrane region" description="Helical" evidence="1">
    <location>
        <begin position="423"/>
        <end position="443"/>
    </location>
</feature>
<feature type="non-terminal residue" evidence="2">
    <location>
        <position position="1"/>
    </location>
</feature>
<dbReference type="AlphaFoldDB" id="A0A146K1I8"/>
<feature type="transmembrane region" description="Helical" evidence="1">
    <location>
        <begin position="256"/>
        <end position="281"/>
    </location>
</feature>
<sequence>MFQLVDMPQDLTDISRMPDNMHNPEVTQISSETFVDEIDVKTPVRLGKRISQMGIWTFLQHHVIYHTIASLFPFLVEFFSIQCQHQVHGSDMFGDFIKSTAFFNIFSGCLHAVNQIFCITSIYTPIQRNLIKLCLCPIFTILIISFGQALHLQSDYNVNLIMRGIFFPATELFNDKLKMFIEEKQAVIFITTLMPAAVQLPIEQWIYSFQRNSILATTVAQSISSFVLMSFLIYVKPKCETFQISKSELKQIWIHVKTLIWSGFNFGVNFSFVTSTFFATYNLVLQEYGSFENLFYLSLFDRLFNVFYDDLQIAFQLSSIFNQKQLRFFIVLLIITVSVSAALSQIFQIIKIGDFVLTGLADQAVFKYSVISALKNGYKQIIFYIQFLKEYIFGVSIVISNILTVLMIKNLLINFKTTSNDYWYLYFGLILIQGIFCIIFWIYKAIQQKNKIKVSLQTRIKKFSIDDFLSQLEE</sequence>
<dbReference type="EMBL" id="GDID01006912">
    <property type="protein sequence ID" value="JAP89694.1"/>
    <property type="molecule type" value="Transcribed_RNA"/>
</dbReference>
<keyword evidence="1" id="KW-1133">Transmembrane helix</keyword>
<reference evidence="2" key="1">
    <citation type="submission" date="2015-07" db="EMBL/GenBank/DDBJ databases">
        <title>Adaptation to a free-living lifestyle via gene acquisitions in the diplomonad Trepomonas sp. PC1.</title>
        <authorList>
            <person name="Xu F."/>
            <person name="Jerlstrom-Hultqvist J."/>
            <person name="Kolisko M."/>
            <person name="Simpson A.G.B."/>
            <person name="Roger A.J."/>
            <person name="Svard S.G."/>
            <person name="Andersson J.O."/>
        </authorList>
    </citation>
    <scope>NUCLEOTIDE SEQUENCE</scope>
    <source>
        <strain evidence="2">PC1</strain>
    </source>
</reference>
<feature type="transmembrane region" description="Helical" evidence="1">
    <location>
        <begin position="326"/>
        <end position="347"/>
    </location>
</feature>
<name>A0A146K1I8_9EUKA</name>
<gene>
    <name evidence="2" type="ORF">TPC1_30811</name>
</gene>
<feature type="transmembrane region" description="Helical" evidence="1">
    <location>
        <begin position="213"/>
        <end position="235"/>
    </location>
</feature>
<evidence type="ECO:0000313" key="2">
    <source>
        <dbReference type="EMBL" id="JAP89694.1"/>
    </source>
</evidence>
<feature type="transmembrane region" description="Helical" evidence="1">
    <location>
        <begin position="391"/>
        <end position="411"/>
    </location>
</feature>
<keyword evidence="1" id="KW-0472">Membrane</keyword>